<dbReference type="InterPro" id="IPR050248">
    <property type="entry name" value="Polysacc_deacetylase_ArnD"/>
</dbReference>
<dbReference type="Pfam" id="PF01522">
    <property type="entry name" value="Polysacc_deac_1"/>
    <property type="match status" value="1"/>
</dbReference>
<evidence type="ECO:0000313" key="7">
    <source>
        <dbReference type="Proteomes" id="UP000011744"/>
    </source>
</evidence>
<keyword evidence="6" id="KW-0119">Carbohydrate metabolism</keyword>
<accession>M3A9E5</accession>
<evidence type="ECO:0000256" key="2">
    <source>
        <dbReference type="ARBA" id="ARBA00010973"/>
    </source>
</evidence>
<dbReference type="SUPFAM" id="SSF88713">
    <property type="entry name" value="Glycoside hydrolase/deacetylase"/>
    <property type="match status" value="1"/>
</dbReference>
<evidence type="ECO:0000256" key="1">
    <source>
        <dbReference type="ARBA" id="ARBA00003236"/>
    </source>
</evidence>
<keyword evidence="6" id="KW-0326">Glycosidase</keyword>
<dbReference type="EMBL" id="AONQ01000042">
    <property type="protein sequence ID" value="EME69104.1"/>
    <property type="molecule type" value="Genomic_DNA"/>
</dbReference>
<keyword evidence="6" id="KW-0378">Hydrolase</keyword>
<dbReference type="PANTHER" id="PTHR10587:SF137">
    <property type="entry name" value="4-DEOXY-4-FORMAMIDO-L-ARABINOSE-PHOSPHOUNDECAPRENOL DEFORMYLASE ARND-RELATED"/>
    <property type="match status" value="1"/>
</dbReference>
<protein>
    <recommendedName>
        <fullName evidence="3">Chitooligosaccharide deacetylase</fullName>
    </recommendedName>
    <alternativeName>
        <fullName evidence="4">Nodulation protein B</fullName>
    </alternativeName>
</protein>
<evidence type="ECO:0000313" key="6">
    <source>
        <dbReference type="EMBL" id="EME69104.1"/>
    </source>
</evidence>
<dbReference type="STRING" id="1244869.H261_14905"/>
<keyword evidence="7" id="KW-1185">Reference proteome</keyword>
<dbReference type="PATRIC" id="fig|1244869.3.peg.2998"/>
<comment type="caution">
    <text evidence="6">The sequence shown here is derived from an EMBL/GenBank/DDBJ whole genome shotgun (WGS) entry which is preliminary data.</text>
</comment>
<dbReference type="CDD" id="cd10917">
    <property type="entry name" value="CE4_NodB_like_6s_7s"/>
    <property type="match status" value="1"/>
</dbReference>
<dbReference type="PROSITE" id="PS51677">
    <property type="entry name" value="NODB"/>
    <property type="match status" value="1"/>
</dbReference>
<proteinExistence type="inferred from homology"/>
<comment type="function">
    <text evidence="1">Is involved in generating a small heat-stable compound (Nod), an acylated oligomer of N-acetylglucosamine, that stimulates mitosis in various plant protoplasts.</text>
</comment>
<gene>
    <name evidence="6" type="ORF">H261_14905</name>
</gene>
<dbReference type="GO" id="GO:0016798">
    <property type="term" value="F:hydrolase activity, acting on glycosyl bonds"/>
    <property type="evidence" value="ECO:0007669"/>
    <property type="project" value="UniProtKB-KW"/>
</dbReference>
<dbReference type="InterPro" id="IPR011330">
    <property type="entry name" value="Glyco_hydro/deAcase_b/a-brl"/>
</dbReference>
<evidence type="ECO:0000256" key="4">
    <source>
        <dbReference type="ARBA" id="ARBA00032976"/>
    </source>
</evidence>
<organism evidence="6 7">
    <name type="scientific">Paramagnetospirillum caucaseum</name>
    <dbReference type="NCBI Taxonomy" id="1244869"/>
    <lineage>
        <taxon>Bacteria</taxon>
        <taxon>Pseudomonadati</taxon>
        <taxon>Pseudomonadota</taxon>
        <taxon>Alphaproteobacteria</taxon>
        <taxon>Rhodospirillales</taxon>
        <taxon>Magnetospirillaceae</taxon>
        <taxon>Paramagnetospirillum</taxon>
    </lineage>
</organism>
<dbReference type="eggNOG" id="COG0726">
    <property type="taxonomic scope" value="Bacteria"/>
</dbReference>
<keyword evidence="6" id="KW-0624">Polysaccharide degradation</keyword>
<evidence type="ECO:0000259" key="5">
    <source>
        <dbReference type="PROSITE" id="PS51677"/>
    </source>
</evidence>
<dbReference type="Gene3D" id="3.20.20.370">
    <property type="entry name" value="Glycoside hydrolase/deacetylase"/>
    <property type="match status" value="1"/>
</dbReference>
<dbReference type="RefSeq" id="WP_008619005.1">
    <property type="nucleotide sequence ID" value="NZ_AONQ01000042.1"/>
</dbReference>
<dbReference type="InterPro" id="IPR002509">
    <property type="entry name" value="NODB_dom"/>
</dbReference>
<name>M3A9E5_9PROT</name>
<dbReference type="PANTHER" id="PTHR10587">
    <property type="entry name" value="GLYCOSYL TRANSFERASE-RELATED"/>
    <property type="match status" value="1"/>
</dbReference>
<reference evidence="6 7" key="1">
    <citation type="journal article" date="2014" name="Genome Announc.">
        <title>Draft Genome Sequence of Magnetospirillum sp. Strain SO-1, a Freshwater Magnetotactic Bacterium Isolated from the Ol'khovka River, Russia.</title>
        <authorList>
            <person name="Grouzdev D.S."/>
            <person name="Dziuba M.V."/>
            <person name="Sukhacheva M.S."/>
            <person name="Mardanov A.V."/>
            <person name="Beletskiy A.V."/>
            <person name="Kuznetsov B.B."/>
            <person name="Skryabin K.G."/>
        </authorList>
    </citation>
    <scope>NUCLEOTIDE SEQUENCE [LARGE SCALE GENOMIC DNA]</scope>
    <source>
        <strain evidence="6 7">SO-1</strain>
    </source>
</reference>
<comment type="similarity">
    <text evidence="2">Belongs to the polysaccharide deacetylase family.</text>
</comment>
<dbReference type="GO" id="GO:0045493">
    <property type="term" value="P:xylan catabolic process"/>
    <property type="evidence" value="ECO:0007669"/>
    <property type="project" value="UniProtKB-KW"/>
</dbReference>
<feature type="domain" description="NodB homology" evidence="5">
    <location>
        <begin position="9"/>
        <end position="214"/>
    </location>
</feature>
<dbReference type="GO" id="GO:0016810">
    <property type="term" value="F:hydrolase activity, acting on carbon-nitrogen (but not peptide) bonds"/>
    <property type="evidence" value="ECO:0007669"/>
    <property type="project" value="InterPro"/>
</dbReference>
<dbReference type="Proteomes" id="UP000011744">
    <property type="component" value="Unassembled WGS sequence"/>
</dbReference>
<dbReference type="AlphaFoldDB" id="M3A9E5"/>
<sequence>MMRQLTDAGTVAITIDDAPMPDTTPALLDLLDRFGAKATFFVSGCRAVNAGELVAETVRRGHAVYAHGWDHVRLDREPTARLLEDMERCETLLAVHRPTPEPYLVRLPYNGGRRSARIHRALSRWRPGCALVHWGPSTEDHMTATRCSGPGDVEAECRKDVERLLADPRLPGGILLMHDQPINDRPGAEFKPAVTITMARLLLEGLARRSLRCVTLPPPPPQAWWQRFILA</sequence>
<evidence type="ECO:0000256" key="3">
    <source>
        <dbReference type="ARBA" id="ARBA00020071"/>
    </source>
</evidence>
<keyword evidence="6" id="KW-0858">Xylan degradation</keyword>